<dbReference type="InParanoid" id="S8FSY2"/>
<dbReference type="EMBL" id="KE504143">
    <property type="protein sequence ID" value="EPT01290.1"/>
    <property type="molecule type" value="Genomic_DNA"/>
</dbReference>
<evidence type="ECO:0000313" key="4">
    <source>
        <dbReference type="EMBL" id="EPT01290.1"/>
    </source>
</evidence>
<dbReference type="AlphaFoldDB" id="S8FSY2"/>
<gene>
    <name evidence="4" type="ORF">FOMPIDRAFT_84944</name>
</gene>
<evidence type="ECO:0000256" key="1">
    <source>
        <dbReference type="ARBA" id="ARBA00007946"/>
    </source>
</evidence>
<comment type="similarity">
    <text evidence="1">Belongs to the trichodiene synthase family.</text>
</comment>
<dbReference type="eggNOG" id="ENOG502SQ3X">
    <property type="taxonomic scope" value="Eukaryota"/>
</dbReference>
<dbReference type="STRING" id="743788.S8FSY2"/>
<dbReference type="InterPro" id="IPR024652">
    <property type="entry name" value="Trichodiene_synth"/>
</dbReference>
<dbReference type="InterPro" id="IPR008949">
    <property type="entry name" value="Isoprenoid_synthase_dom_sf"/>
</dbReference>
<keyword evidence="2" id="KW-0456">Lyase</keyword>
<dbReference type="OrthoDB" id="2998174at2759"/>
<reference evidence="4 5" key="1">
    <citation type="journal article" date="2012" name="Science">
        <title>The Paleozoic origin of enzymatic lignin decomposition reconstructed from 31 fungal genomes.</title>
        <authorList>
            <person name="Floudas D."/>
            <person name="Binder M."/>
            <person name="Riley R."/>
            <person name="Barry K."/>
            <person name="Blanchette R.A."/>
            <person name="Henrissat B."/>
            <person name="Martinez A.T."/>
            <person name="Otillar R."/>
            <person name="Spatafora J.W."/>
            <person name="Yadav J.S."/>
            <person name="Aerts A."/>
            <person name="Benoit I."/>
            <person name="Boyd A."/>
            <person name="Carlson A."/>
            <person name="Copeland A."/>
            <person name="Coutinho P.M."/>
            <person name="de Vries R.P."/>
            <person name="Ferreira P."/>
            <person name="Findley K."/>
            <person name="Foster B."/>
            <person name="Gaskell J."/>
            <person name="Glotzer D."/>
            <person name="Gorecki P."/>
            <person name="Heitman J."/>
            <person name="Hesse C."/>
            <person name="Hori C."/>
            <person name="Igarashi K."/>
            <person name="Jurgens J.A."/>
            <person name="Kallen N."/>
            <person name="Kersten P."/>
            <person name="Kohler A."/>
            <person name="Kuees U."/>
            <person name="Kumar T.K.A."/>
            <person name="Kuo A."/>
            <person name="LaButti K."/>
            <person name="Larrondo L.F."/>
            <person name="Lindquist E."/>
            <person name="Ling A."/>
            <person name="Lombard V."/>
            <person name="Lucas S."/>
            <person name="Lundell T."/>
            <person name="Martin R."/>
            <person name="McLaughlin D.J."/>
            <person name="Morgenstern I."/>
            <person name="Morin E."/>
            <person name="Murat C."/>
            <person name="Nagy L.G."/>
            <person name="Nolan M."/>
            <person name="Ohm R.A."/>
            <person name="Patyshakuliyeva A."/>
            <person name="Rokas A."/>
            <person name="Ruiz-Duenas F.J."/>
            <person name="Sabat G."/>
            <person name="Salamov A."/>
            <person name="Samejima M."/>
            <person name="Schmutz J."/>
            <person name="Slot J.C."/>
            <person name="St John F."/>
            <person name="Stenlid J."/>
            <person name="Sun H."/>
            <person name="Sun S."/>
            <person name="Syed K."/>
            <person name="Tsang A."/>
            <person name="Wiebenga A."/>
            <person name="Young D."/>
            <person name="Pisabarro A."/>
            <person name="Eastwood D.C."/>
            <person name="Martin F."/>
            <person name="Cullen D."/>
            <person name="Grigoriev I.V."/>
            <person name="Hibbett D.S."/>
        </authorList>
    </citation>
    <scope>NUCLEOTIDE SEQUENCE</scope>
    <source>
        <strain evidence="5">FP-58527</strain>
    </source>
</reference>
<dbReference type="HOGENOM" id="CLU_052212_0_1_1"/>
<feature type="compositionally biased region" description="Polar residues" evidence="3">
    <location>
        <begin position="1"/>
        <end position="11"/>
    </location>
</feature>
<dbReference type="SFLD" id="SFLDG01021">
    <property type="entry name" value="Trichodiene_Synthase_Like"/>
    <property type="match status" value="1"/>
</dbReference>
<dbReference type="SUPFAM" id="SSF48576">
    <property type="entry name" value="Terpenoid synthases"/>
    <property type="match status" value="1"/>
</dbReference>
<evidence type="ECO:0008006" key="6">
    <source>
        <dbReference type="Google" id="ProtNLM"/>
    </source>
</evidence>
<dbReference type="GO" id="GO:0016838">
    <property type="term" value="F:carbon-oxygen lyase activity, acting on phosphates"/>
    <property type="evidence" value="ECO:0007669"/>
    <property type="project" value="InterPro"/>
</dbReference>
<sequence>MSRRYQTSRFSPSAKGKKTSLYTSPGDLRALFHRFSLYAGVQLESFTSPKMMQIEVPVMLNLKESSMPMNSTVLEDCTAAVAKDAIVQFLRRLGAVLRPSFGNNRDLEERVKEITKTWPFEHRIHPHITTGVVMANTTIAYLSDLDARAAVAAYTALITALDDPDIFHASGAQNFAQMLCDGSALRDDGVLGQMARVLADMGNHFPPFGTSAIIAATLRWCNGELISNPANPFCLRPLSKAFADYQRGLTGVPEAYAAFGWCKADFPVETDYIHVFPDICFFLNHTNDILSFYKETLDGESDSYIHARARLTGKSVTDTLYEVMDEVITTTERIRKHFGEGRMRNAWDRYEAGYVWFHTGNPRYRLHELVDTEYMPMY</sequence>
<dbReference type="Proteomes" id="UP000015241">
    <property type="component" value="Unassembled WGS sequence"/>
</dbReference>
<accession>S8FSY2</accession>
<evidence type="ECO:0000256" key="2">
    <source>
        <dbReference type="ARBA" id="ARBA00023239"/>
    </source>
</evidence>
<evidence type="ECO:0000256" key="3">
    <source>
        <dbReference type="SAM" id="MobiDB-lite"/>
    </source>
</evidence>
<name>S8FSY2_FOMSC</name>
<proteinExistence type="inferred from homology"/>
<protein>
    <recommendedName>
        <fullName evidence="6">Terpenoid synthase</fullName>
    </recommendedName>
</protein>
<dbReference type="Pfam" id="PF06330">
    <property type="entry name" value="TRI5"/>
    <property type="match status" value="1"/>
</dbReference>
<dbReference type="SFLD" id="SFLDS00005">
    <property type="entry name" value="Isoprenoid_Synthase_Type_I"/>
    <property type="match status" value="1"/>
</dbReference>
<dbReference type="Gene3D" id="1.10.600.10">
    <property type="entry name" value="Farnesyl Diphosphate Synthase"/>
    <property type="match status" value="1"/>
</dbReference>
<evidence type="ECO:0000313" key="5">
    <source>
        <dbReference type="Proteomes" id="UP000015241"/>
    </source>
</evidence>
<keyword evidence="5" id="KW-1185">Reference proteome</keyword>
<feature type="region of interest" description="Disordered" evidence="3">
    <location>
        <begin position="1"/>
        <end position="21"/>
    </location>
</feature>
<organism evidence="4 5">
    <name type="scientific">Fomitopsis schrenkii</name>
    <name type="common">Brown rot fungus</name>
    <dbReference type="NCBI Taxonomy" id="2126942"/>
    <lineage>
        <taxon>Eukaryota</taxon>
        <taxon>Fungi</taxon>
        <taxon>Dikarya</taxon>
        <taxon>Basidiomycota</taxon>
        <taxon>Agaricomycotina</taxon>
        <taxon>Agaricomycetes</taxon>
        <taxon>Polyporales</taxon>
        <taxon>Fomitopsis</taxon>
    </lineage>
</organism>